<dbReference type="Pfam" id="PF02784">
    <property type="entry name" value="Orn_Arg_deC_N"/>
    <property type="match status" value="1"/>
</dbReference>
<dbReference type="STRING" id="452662.SJA_C1-28670"/>
<evidence type="ECO:0000313" key="11">
    <source>
        <dbReference type="EMBL" id="BAI97701.1"/>
    </source>
</evidence>
<dbReference type="PRINTS" id="PR01181">
    <property type="entry name" value="DAPDCRBXLASE"/>
</dbReference>
<protein>
    <recommendedName>
        <fullName evidence="5 6">Diaminopimelate decarboxylase</fullName>
        <shortName evidence="5">DAP decarboxylase</shortName>
        <shortName evidence="5">DAPDC</shortName>
        <ecNumber evidence="5 6">4.1.1.20</ecNumber>
    </recommendedName>
</protein>
<feature type="binding site" evidence="5">
    <location>
        <position position="315"/>
    </location>
    <ligand>
        <name>substrate</name>
    </ligand>
</feature>
<dbReference type="InterPro" id="IPR022653">
    <property type="entry name" value="De-COase2_pyr-phos_BS"/>
</dbReference>
<dbReference type="FunFam" id="3.20.20.10:FF:000003">
    <property type="entry name" value="Diaminopimelate decarboxylase"/>
    <property type="match status" value="1"/>
</dbReference>
<dbReference type="PANTHER" id="PTHR43727:SF2">
    <property type="entry name" value="GROUP IV DECARBOXYLASE"/>
    <property type="match status" value="1"/>
</dbReference>
<evidence type="ECO:0000256" key="7">
    <source>
        <dbReference type="PIRSR" id="PIRSR600183-50"/>
    </source>
</evidence>
<feature type="domain" description="Orn/DAP/Arg decarboxylase 2 C-terminal" evidence="9">
    <location>
        <begin position="33"/>
        <end position="371"/>
    </location>
</feature>
<dbReference type="EMBL" id="AP010803">
    <property type="protein sequence ID" value="BAI97701.1"/>
    <property type="molecule type" value="Genomic_DNA"/>
</dbReference>
<dbReference type="InterPro" id="IPR002986">
    <property type="entry name" value="DAP_deCOOHase_LysA"/>
</dbReference>
<feature type="binding site" evidence="5">
    <location>
        <position position="373"/>
    </location>
    <ligand>
        <name>substrate</name>
    </ligand>
</feature>
<dbReference type="CDD" id="cd06828">
    <property type="entry name" value="PLPDE_III_DapDC"/>
    <property type="match status" value="1"/>
</dbReference>
<sequence>MDHFTYVDGAMLAEQVPMADIAAQVGTPVYIYSTATLTRHVAVFREGLSQIHDPLIAFAVKANPNAAVLATLAKLGLGADVVSAGELLRAIAAGIPAERIVFSGVGKTADEMRIALEQGIYQFNLESEPEAEMLSEVALSMGRKAPVAYRINPDVDAGTHAKISTGKSENKFGIPYDRALASYAAARDLPGLDVQGVAVHIGSQLTDLTPLEAAFIKVGALIERLRAEGHDIRTADLGGGLGVPYDPSQPLPPSPADYGAMVTRITQGWNVRLMFEPGRLIVGNAGVLLSQVVRVKQGAQAPFVIVDAAMNDLLRPSLYDAWHDIRAVHPKGERAAANVVGPVCETGDTFAMHRDMDVVGAGDLVAFMTAGAYGATMASTYNSRALTPEVLVSGDKWAVVRARPPIEALIEGDSIPAWIASEGVQD</sequence>
<dbReference type="InterPro" id="IPR000183">
    <property type="entry name" value="Orn/DAP/Arg_de-COase"/>
</dbReference>
<dbReference type="InterPro" id="IPR022644">
    <property type="entry name" value="De-COase2_N"/>
</dbReference>
<keyword evidence="5" id="KW-0028">Amino-acid biosynthesis</keyword>
<keyword evidence="4 5" id="KW-0456">Lyase</keyword>
<dbReference type="SUPFAM" id="SSF50621">
    <property type="entry name" value="Alanine racemase C-terminal domain-like"/>
    <property type="match status" value="1"/>
</dbReference>
<dbReference type="AlphaFoldDB" id="D4Z519"/>
<dbReference type="InterPro" id="IPR029066">
    <property type="entry name" value="PLP-binding_barrel"/>
</dbReference>
<evidence type="ECO:0000313" key="12">
    <source>
        <dbReference type="Proteomes" id="UP000007753"/>
    </source>
</evidence>
<evidence type="ECO:0000256" key="4">
    <source>
        <dbReference type="ARBA" id="ARBA00023239"/>
    </source>
</evidence>
<evidence type="ECO:0000256" key="8">
    <source>
        <dbReference type="RuleBase" id="RU003738"/>
    </source>
</evidence>
<accession>D4Z519</accession>
<comment type="pathway">
    <text evidence="5 8">Amino-acid biosynthesis; L-lysine biosynthesis via DAP pathway; L-lysine from DL-2,6-diaminopimelate: step 1/1.</text>
</comment>
<comment type="cofactor">
    <cofactor evidence="1 5 7 8">
        <name>pyridoxal 5'-phosphate</name>
        <dbReference type="ChEBI" id="CHEBI:597326"/>
    </cofactor>
</comment>
<dbReference type="HAMAP" id="MF_02120">
    <property type="entry name" value="LysA"/>
    <property type="match status" value="1"/>
</dbReference>
<dbReference type="PRINTS" id="PR01179">
    <property type="entry name" value="ODADCRBXLASE"/>
</dbReference>
<dbReference type="GeneID" id="29274410"/>
<dbReference type="PROSITE" id="PS00878">
    <property type="entry name" value="ODR_DC_2_1"/>
    <property type="match status" value="1"/>
</dbReference>
<proteinExistence type="inferred from homology"/>
<dbReference type="KEGG" id="sjp:SJA_C1-28670"/>
<dbReference type="Pfam" id="PF00278">
    <property type="entry name" value="Orn_DAP_Arg_deC"/>
    <property type="match status" value="1"/>
</dbReference>
<dbReference type="GO" id="GO:0009089">
    <property type="term" value="P:lysine biosynthetic process via diaminopimelate"/>
    <property type="evidence" value="ECO:0007669"/>
    <property type="project" value="UniProtKB-UniRule"/>
</dbReference>
<feature type="binding site" evidence="5">
    <location>
        <position position="240"/>
    </location>
    <ligand>
        <name>pyridoxal 5'-phosphate</name>
        <dbReference type="ChEBI" id="CHEBI:597326"/>
    </ligand>
</feature>
<evidence type="ECO:0000259" key="10">
    <source>
        <dbReference type="Pfam" id="PF02784"/>
    </source>
</evidence>
<dbReference type="GO" id="GO:0008836">
    <property type="term" value="F:diaminopimelate decarboxylase activity"/>
    <property type="evidence" value="ECO:0007669"/>
    <property type="project" value="UniProtKB-UniRule"/>
</dbReference>
<organism evidence="11 12">
    <name type="scientific">Sphingobium indicum (strain DSM 16413 / CCM 7287 / MTCC 6362 / UT26 / NBRC 101211 / UT26S)</name>
    <name type="common">Sphingobium japonicum</name>
    <dbReference type="NCBI Taxonomy" id="452662"/>
    <lineage>
        <taxon>Bacteria</taxon>
        <taxon>Pseudomonadati</taxon>
        <taxon>Pseudomonadota</taxon>
        <taxon>Alphaproteobacteria</taxon>
        <taxon>Sphingomonadales</taxon>
        <taxon>Sphingomonadaceae</taxon>
        <taxon>Sphingobium</taxon>
    </lineage>
</organism>
<feature type="domain" description="Orn/DAP/Arg decarboxylase 2 N-terminal" evidence="10">
    <location>
        <begin position="40"/>
        <end position="282"/>
    </location>
</feature>
<comment type="catalytic activity">
    <reaction evidence="5 8">
        <text>meso-2,6-diaminopimelate + H(+) = L-lysine + CO2</text>
        <dbReference type="Rhea" id="RHEA:15101"/>
        <dbReference type="ChEBI" id="CHEBI:15378"/>
        <dbReference type="ChEBI" id="CHEBI:16526"/>
        <dbReference type="ChEBI" id="CHEBI:32551"/>
        <dbReference type="ChEBI" id="CHEBI:57791"/>
        <dbReference type="EC" id="4.1.1.20"/>
    </reaction>
</comment>
<evidence type="ECO:0000256" key="2">
    <source>
        <dbReference type="ARBA" id="ARBA00022793"/>
    </source>
</evidence>
<name>D4Z519_SPHIU</name>
<dbReference type="InterPro" id="IPR009006">
    <property type="entry name" value="Ala_racemase/Decarboxylase_C"/>
</dbReference>
<dbReference type="InterPro" id="IPR022643">
    <property type="entry name" value="De-COase2_C"/>
</dbReference>
<feature type="binding site" evidence="5">
    <location>
        <position position="319"/>
    </location>
    <ligand>
        <name>substrate</name>
    </ligand>
</feature>
<evidence type="ECO:0000256" key="3">
    <source>
        <dbReference type="ARBA" id="ARBA00022898"/>
    </source>
</evidence>
<dbReference type="RefSeq" id="WP_013041005.1">
    <property type="nucleotide sequence ID" value="NC_014006.1"/>
</dbReference>
<dbReference type="Proteomes" id="UP000007753">
    <property type="component" value="Chromosome 1"/>
</dbReference>
<dbReference type="eggNOG" id="COG0019">
    <property type="taxonomic scope" value="Bacteria"/>
</dbReference>
<feature type="binding site" evidence="5">
    <location>
        <begin position="276"/>
        <end position="279"/>
    </location>
    <ligand>
        <name>pyridoxal 5'-phosphate</name>
        <dbReference type="ChEBI" id="CHEBI:597326"/>
    </ligand>
</feature>
<dbReference type="UniPathway" id="UPA00034">
    <property type="reaction ID" value="UER00027"/>
</dbReference>
<comment type="function">
    <text evidence="5">Specifically catalyzes the decarboxylation of meso-diaminopimelate (meso-DAP) to L-lysine.</text>
</comment>
<dbReference type="NCBIfam" id="TIGR01048">
    <property type="entry name" value="lysA"/>
    <property type="match status" value="1"/>
</dbReference>
<feature type="binding site" evidence="5">
    <location>
        <position position="279"/>
    </location>
    <ligand>
        <name>substrate</name>
    </ligand>
</feature>
<keyword evidence="2 5" id="KW-0210">Decarboxylase</keyword>
<evidence type="ECO:0000256" key="5">
    <source>
        <dbReference type="HAMAP-Rule" id="MF_02120"/>
    </source>
</evidence>
<keyword evidence="5 8" id="KW-0457">Lysine biosynthesis</keyword>
<keyword evidence="3 5" id="KW-0663">Pyridoxal phosphate</keyword>
<evidence type="ECO:0000259" key="9">
    <source>
        <dbReference type="Pfam" id="PF00278"/>
    </source>
</evidence>
<dbReference type="Gene3D" id="2.40.37.10">
    <property type="entry name" value="Lyase, Ornithine Decarboxylase, Chain A, domain 1"/>
    <property type="match status" value="1"/>
</dbReference>
<dbReference type="HOGENOM" id="CLU_026444_0_0_5"/>
<reference evidence="11 12" key="1">
    <citation type="journal article" date="2010" name="J. Bacteriol.">
        <title>Complete genome sequence of the representative gamma-hexachlorocyclohexane-degrading bacterium Sphingobium japonicum UT26.</title>
        <authorList>
            <person name="Nagata Y."/>
            <person name="Ohtsubo Y."/>
            <person name="Endo R."/>
            <person name="Ichikawa N."/>
            <person name="Ankai A."/>
            <person name="Oguchi A."/>
            <person name="Fukui S."/>
            <person name="Fujita N."/>
            <person name="Tsuda M."/>
        </authorList>
    </citation>
    <scope>NUCLEOTIDE SEQUENCE [LARGE SCALE GENOMIC DNA]</scope>
    <source>
        <strain evidence="12">DSM 16413 / CCM 7287 / MTCC 6362 / UT26 / NBRC 101211 / UT26S</strain>
    </source>
</reference>
<feature type="modified residue" description="N6-(pyridoxal phosphate)lysine" evidence="5 7">
    <location>
        <position position="61"/>
    </location>
</feature>
<comment type="similarity">
    <text evidence="5">Belongs to the Orn/Lys/Arg decarboxylase class-II family. LysA subfamily.</text>
</comment>
<comment type="subunit">
    <text evidence="5">Homodimer.</text>
</comment>
<evidence type="ECO:0000256" key="6">
    <source>
        <dbReference type="NCBIfam" id="TIGR01048"/>
    </source>
</evidence>
<dbReference type="GO" id="GO:0030170">
    <property type="term" value="F:pyridoxal phosphate binding"/>
    <property type="evidence" value="ECO:0007669"/>
    <property type="project" value="UniProtKB-UniRule"/>
</dbReference>
<dbReference type="Gene3D" id="3.20.20.10">
    <property type="entry name" value="Alanine racemase"/>
    <property type="match status" value="1"/>
</dbReference>
<dbReference type="PANTHER" id="PTHR43727">
    <property type="entry name" value="DIAMINOPIMELATE DECARBOXYLASE"/>
    <property type="match status" value="1"/>
</dbReference>
<dbReference type="SUPFAM" id="SSF51419">
    <property type="entry name" value="PLP-binding barrel"/>
    <property type="match status" value="1"/>
</dbReference>
<dbReference type="EC" id="4.1.1.20" evidence="5 6"/>
<keyword evidence="12" id="KW-1185">Reference proteome</keyword>
<feature type="binding site" evidence="5">
    <location>
        <position position="373"/>
    </location>
    <ligand>
        <name>pyridoxal 5'-phosphate</name>
        <dbReference type="ChEBI" id="CHEBI:597326"/>
    </ligand>
</feature>
<evidence type="ECO:0000256" key="1">
    <source>
        <dbReference type="ARBA" id="ARBA00001933"/>
    </source>
</evidence>
<feature type="binding site" evidence="5">
    <location>
        <position position="345"/>
    </location>
    <ligand>
        <name>substrate</name>
    </ligand>
</feature>
<gene>
    <name evidence="5 11" type="primary">lysA</name>
    <name evidence="11" type="ordered locus">SJA_C1-28670</name>
</gene>
<feature type="active site" description="Proton donor" evidence="7">
    <location>
        <position position="344"/>
    </location>
</feature>